<reference evidence="2" key="1">
    <citation type="journal article" date="2019" name="Int. J. Syst. Evol. Microbiol.">
        <title>The Global Catalogue of Microorganisms (GCM) 10K type strain sequencing project: providing services to taxonomists for standard genome sequencing and annotation.</title>
        <authorList>
            <consortium name="The Broad Institute Genomics Platform"/>
            <consortium name="The Broad Institute Genome Sequencing Center for Infectious Disease"/>
            <person name="Wu L."/>
            <person name="Ma J."/>
        </authorList>
    </citation>
    <scope>NUCLEOTIDE SEQUENCE [LARGE SCALE GENOMIC DNA]</scope>
    <source>
        <strain evidence="2">JCM 5052</strain>
    </source>
</reference>
<accession>A0ABP3NX62</accession>
<dbReference type="EMBL" id="BAAABZ010000072">
    <property type="protein sequence ID" value="GAA0555321.1"/>
    <property type="molecule type" value="Genomic_DNA"/>
</dbReference>
<comment type="caution">
    <text evidence="1">The sequence shown here is derived from an EMBL/GenBank/DDBJ whole genome shotgun (WGS) entry which is preliminary data.</text>
</comment>
<keyword evidence="2" id="KW-1185">Reference proteome</keyword>
<dbReference type="Proteomes" id="UP001501576">
    <property type="component" value="Unassembled WGS sequence"/>
</dbReference>
<proteinExistence type="predicted"/>
<name>A0ABP3NX62_9ACTN</name>
<protein>
    <submittedName>
        <fullName evidence="1">Uncharacterized protein</fullName>
    </submittedName>
</protein>
<organism evidence="1 2">
    <name type="scientific">Streptomyces mordarskii</name>
    <dbReference type="NCBI Taxonomy" id="1226758"/>
    <lineage>
        <taxon>Bacteria</taxon>
        <taxon>Bacillati</taxon>
        <taxon>Actinomycetota</taxon>
        <taxon>Actinomycetes</taxon>
        <taxon>Kitasatosporales</taxon>
        <taxon>Streptomycetaceae</taxon>
        <taxon>Streptomyces</taxon>
    </lineage>
</organism>
<evidence type="ECO:0000313" key="1">
    <source>
        <dbReference type="EMBL" id="GAA0555321.1"/>
    </source>
</evidence>
<evidence type="ECO:0000313" key="2">
    <source>
        <dbReference type="Proteomes" id="UP001501576"/>
    </source>
</evidence>
<gene>
    <name evidence="1" type="ORF">GCM10010390_66780</name>
</gene>
<sequence>MAGAGDSAPFRPGPVPPRLCTDWPTLELRTIPLPLDSELPALVRPYVVVDERRQRQRPKSVPRVELICAPHGMVVIR</sequence>